<keyword evidence="4" id="KW-0238">DNA-binding</keyword>
<dbReference type="GO" id="GO:0006355">
    <property type="term" value="P:regulation of DNA-templated transcription"/>
    <property type="evidence" value="ECO:0007669"/>
    <property type="project" value="InterPro"/>
</dbReference>
<evidence type="ECO:0000256" key="1">
    <source>
        <dbReference type="ARBA" id="ARBA00022741"/>
    </source>
</evidence>
<organism evidence="10 11">
    <name type="scientific">Desulfomarina profundi</name>
    <dbReference type="NCBI Taxonomy" id="2772557"/>
    <lineage>
        <taxon>Bacteria</taxon>
        <taxon>Pseudomonadati</taxon>
        <taxon>Thermodesulfobacteriota</taxon>
        <taxon>Desulfobulbia</taxon>
        <taxon>Desulfobulbales</taxon>
        <taxon>Desulfobulbaceae</taxon>
        <taxon>Desulfomarina</taxon>
    </lineage>
</organism>
<dbReference type="EMBL" id="AP024086">
    <property type="protein sequence ID" value="BCL59702.1"/>
    <property type="molecule type" value="Genomic_DNA"/>
</dbReference>
<keyword evidence="1" id="KW-0547">Nucleotide-binding</keyword>
<dbReference type="PROSITE" id="PS00675">
    <property type="entry name" value="SIGMA54_INTERACT_1"/>
    <property type="match status" value="1"/>
</dbReference>
<evidence type="ECO:0000256" key="2">
    <source>
        <dbReference type="ARBA" id="ARBA00022840"/>
    </source>
</evidence>
<proteinExistence type="predicted"/>
<dbReference type="CDD" id="cd00009">
    <property type="entry name" value="AAA"/>
    <property type="match status" value="1"/>
</dbReference>
<dbReference type="SMART" id="SM00382">
    <property type="entry name" value="AAA"/>
    <property type="match status" value="1"/>
</dbReference>
<dbReference type="PROSITE" id="PS50110">
    <property type="entry name" value="RESPONSE_REGULATORY"/>
    <property type="match status" value="1"/>
</dbReference>
<feature type="domain" description="Sigma-54 factor interaction" evidence="8">
    <location>
        <begin position="146"/>
        <end position="375"/>
    </location>
</feature>
<sequence length="454" mass="50842">MKHLKRKILIVDDDAAHRTMLKVNLVQGGYEIVEADDGDQVLPVLLENSVDLILMDLKMERMDGIEAIRLLRTEYRVEPIIVITAFSSVESAVEAMKHGAIDYITKPVDIEALKLKVEKALDVEGLREENRELRKRLGEKFDFGNIIGRSPAMQKVFETLALVAPSDATVLINGESGTGKELIAGALHHNSKRKDGPFIKVNCAALHENLLESELFGHEKGAFTGADSRRPGRFELADGGTLFLDEIGDMSLPTQAKILRVLQEGELERLGGNQTLRVNVRMVAATHRDLNKMVEEESFRQDLFFRLSVVPVELPPLRERTEDIPALADFFLHHYCTKNKKDIKGFHPQTLVLLVRYSWPGNVRELENTIERAVILCLGEQITPRELPPQMLPKDFQQVAVSSSSSGGGLTLKDMEKETIRATLERTGGNKSRAAKLLGIARQTLLNKLKEYEL</sequence>
<evidence type="ECO:0000256" key="6">
    <source>
        <dbReference type="ARBA" id="ARBA00023163"/>
    </source>
</evidence>
<protein>
    <submittedName>
        <fullName evidence="10">Acetoacetate metabolism regulatory protein AtoC</fullName>
    </submittedName>
</protein>
<gene>
    <name evidence="10" type="ORF">DGMP_03950</name>
</gene>
<dbReference type="GO" id="GO:0000160">
    <property type="term" value="P:phosphorelay signal transduction system"/>
    <property type="evidence" value="ECO:0007669"/>
    <property type="project" value="InterPro"/>
</dbReference>
<dbReference type="PANTHER" id="PTHR32071">
    <property type="entry name" value="TRANSCRIPTIONAL REGULATORY PROTEIN"/>
    <property type="match status" value="1"/>
</dbReference>
<dbReference type="PROSITE" id="PS00676">
    <property type="entry name" value="SIGMA54_INTERACT_2"/>
    <property type="match status" value="1"/>
</dbReference>
<accession>A0A8D5FTQ0</accession>
<dbReference type="GO" id="GO:0043565">
    <property type="term" value="F:sequence-specific DNA binding"/>
    <property type="evidence" value="ECO:0007669"/>
    <property type="project" value="InterPro"/>
</dbReference>
<evidence type="ECO:0000256" key="4">
    <source>
        <dbReference type="ARBA" id="ARBA00023125"/>
    </source>
</evidence>
<evidence type="ECO:0000256" key="3">
    <source>
        <dbReference type="ARBA" id="ARBA00023015"/>
    </source>
</evidence>
<dbReference type="PANTHER" id="PTHR32071:SF117">
    <property type="entry name" value="PTS-DEPENDENT DIHYDROXYACETONE KINASE OPERON REGULATORY PROTEIN-RELATED"/>
    <property type="match status" value="1"/>
</dbReference>
<dbReference type="FunFam" id="3.40.50.300:FF:000006">
    <property type="entry name" value="DNA-binding transcriptional regulator NtrC"/>
    <property type="match status" value="1"/>
</dbReference>
<dbReference type="InterPro" id="IPR001789">
    <property type="entry name" value="Sig_transdc_resp-reg_receiver"/>
</dbReference>
<dbReference type="Pfam" id="PF00158">
    <property type="entry name" value="Sigma54_activat"/>
    <property type="match status" value="1"/>
</dbReference>
<dbReference type="FunFam" id="1.10.8.60:FF:000014">
    <property type="entry name" value="DNA-binding transcriptional regulator NtrC"/>
    <property type="match status" value="1"/>
</dbReference>
<keyword evidence="5" id="KW-0010">Activator</keyword>
<dbReference type="CDD" id="cd00156">
    <property type="entry name" value="REC"/>
    <property type="match status" value="1"/>
</dbReference>
<dbReference type="InterPro" id="IPR002197">
    <property type="entry name" value="HTH_Fis"/>
</dbReference>
<feature type="domain" description="Response regulatory" evidence="9">
    <location>
        <begin position="7"/>
        <end position="121"/>
    </location>
</feature>
<keyword evidence="2" id="KW-0067">ATP-binding</keyword>
<name>A0A8D5FTQ0_9BACT</name>
<dbReference type="InterPro" id="IPR003593">
    <property type="entry name" value="AAA+_ATPase"/>
</dbReference>
<dbReference type="PROSITE" id="PS50045">
    <property type="entry name" value="SIGMA54_INTERACT_4"/>
    <property type="match status" value="1"/>
</dbReference>
<evidence type="ECO:0000313" key="10">
    <source>
        <dbReference type="EMBL" id="BCL59702.1"/>
    </source>
</evidence>
<dbReference type="AlphaFoldDB" id="A0A8D5FTQ0"/>
<dbReference type="InterPro" id="IPR002078">
    <property type="entry name" value="Sigma_54_int"/>
</dbReference>
<evidence type="ECO:0000259" key="9">
    <source>
        <dbReference type="PROSITE" id="PS50110"/>
    </source>
</evidence>
<dbReference type="Pfam" id="PF25601">
    <property type="entry name" value="AAA_lid_14"/>
    <property type="match status" value="1"/>
</dbReference>
<dbReference type="Proteomes" id="UP000826725">
    <property type="component" value="Chromosome"/>
</dbReference>
<keyword evidence="11" id="KW-1185">Reference proteome</keyword>
<reference evidence="10" key="1">
    <citation type="submission" date="2020-09" db="EMBL/GenBank/DDBJ databases">
        <title>Desulfogranum mesoprofundum gen. nov., sp. nov., a novel mesophilic, sulfate-reducing chemolithoautotroph isolated from a deep-sea hydrothermal vent chimney in the Suiyo Seamount.</title>
        <authorList>
            <person name="Hashimoto Y."/>
            <person name="Nakagawa S."/>
        </authorList>
    </citation>
    <scope>NUCLEOTIDE SEQUENCE</scope>
    <source>
        <strain evidence="10">KT2</strain>
    </source>
</reference>
<dbReference type="InterPro" id="IPR025662">
    <property type="entry name" value="Sigma_54_int_dom_ATP-bd_1"/>
</dbReference>
<evidence type="ECO:0000259" key="8">
    <source>
        <dbReference type="PROSITE" id="PS50045"/>
    </source>
</evidence>
<dbReference type="Pfam" id="PF00072">
    <property type="entry name" value="Response_reg"/>
    <property type="match status" value="1"/>
</dbReference>
<evidence type="ECO:0000256" key="7">
    <source>
        <dbReference type="PROSITE-ProRule" id="PRU00169"/>
    </source>
</evidence>
<dbReference type="InterPro" id="IPR025944">
    <property type="entry name" value="Sigma_54_int_dom_CS"/>
</dbReference>
<dbReference type="InterPro" id="IPR025943">
    <property type="entry name" value="Sigma_54_int_dom_ATP-bd_2"/>
</dbReference>
<keyword evidence="7" id="KW-0597">Phosphoprotein</keyword>
<dbReference type="RefSeq" id="WP_228855902.1">
    <property type="nucleotide sequence ID" value="NZ_AP024086.1"/>
</dbReference>
<dbReference type="SMART" id="SM00448">
    <property type="entry name" value="REC"/>
    <property type="match status" value="1"/>
</dbReference>
<evidence type="ECO:0000313" key="11">
    <source>
        <dbReference type="Proteomes" id="UP000826725"/>
    </source>
</evidence>
<evidence type="ECO:0000256" key="5">
    <source>
        <dbReference type="ARBA" id="ARBA00023159"/>
    </source>
</evidence>
<dbReference type="GO" id="GO:0005524">
    <property type="term" value="F:ATP binding"/>
    <property type="evidence" value="ECO:0007669"/>
    <property type="project" value="UniProtKB-KW"/>
</dbReference>
<keyword evidence="3" id="KW-0805">Transcription regulation</keyword>
<dbReference type="KEGG" id="dbk:DGMP_03950"/>
<dbReference type="InterPro" id="IPR058031">
    <property type="entry name" value="AAA_lid_NorR"/>
</dbReference>
<dbReference type="Pfam" id="PF02954">
    <property type="entry name" value="HTH_8"/>
    <property type="match status" value="1"/>
</dbReference>
<keyword evidence="6" id="KW-0804">Transcription</keyword>
<dbReference type="PROSITE" id="PS00688">
    <property type="entry name" value="SIGMA54_INTERACT_3"/>
    <property type="match status" value="1"/>
</dbReference>
<feature type="modified residue" description="4-aspartylphosphate" evidence="7">
    <location>
        <position position="56"/>
    </location>
</feature>